<dbReference type="EMBL" id="JXJX01000008">
    <property type="protein sequence ID" value="PCS06454.1"/>
    <property type="molecule type" value="Genomic_DNA"/>
</dbReference>
<evidence type="ECO:0000313" key="2">
    <source>
        <dbReference type="EMBL" id="PCS06454.1"/>
    </source>
</evidence>
<dbReference type="AlphaFoldDB" id="A0A2A5RZ29"/>
<dbReference type="InterPro" id="IPR052509">
    <property type="entry name" value="Metal_resp_DNA-bind_regulator"/>
</dbReference>
<dbReference type="PANTHER" id="PTHR33169:SF25">
    <property type="entry name" value="DNA-BINDING PROTEIN YIZB-RELATED"/>
    <property type="match status" value="1"/>
</dbReference>
<dbReference type="OrthoDB" id="9791785at2"/>
<proteinExistence type="predicted"/>
<sequence length="114" mass="12700">MAAINTQLLKGTLDGALLLVISSGETYGYEITEKLSEMGFLSIAAGTIYPILQKLERDGYIQGEMRKSSEGPKRKYLTITEKGKLRLDEFIAEWSKLTMAMTSLINESRNSDLC</sequence>
<name>A0A2A5RZ29_9LACT</name>
<organism evidence="2 3">
    <name type="scientific">Pseudolactococcus plantarum</name>
    <dbReference type="NCBI Taxonomy" id="1365"/>
    <lineage>
        <taxon>Bacteria</taxon>
        <taxon>Bacillati</taxon>
        <taxon>Bacillota</taxon>
        <taxon>Bacilli</taxon>
        <taxon>Lactobacillales</taxon>
        <taxon>Streptococcaceae</taxon>
        <taxon>Pseudolactococcus</taxon>
    </lineage>
</organism>
<dbReference type="RefSeq" id="WP_068163025.1">
    <property type="nucleotide sequence ID" value="NZ_JXJX01000008.1"/>
</dbReference>
<dbReference type="Pfam" id="PF03551">
    <property type="entry name" value="PadR"/>
    <property type="match status" value="1"/>
</dbReference>
<keyword evidence="3" id="KW-1185">Reference proteome</keyword>
<dbReference type="InterPro" id="IPR005149">
    <property type="entry name" value="Tscrpt_reg_PadR_N"/>
</dbReference>
<protein>
    <submittedName>
        <fullName evidence="2">PadR family transcriptional regulator</fullName>
    </submittedName>
</protein>
<evidence type="ECO:0000259" key="1">
    <source>
        <dbReference type="Pfam" id="PF03551"/>
    </source>
</evidence>
<dbReference type="Proteomes" id="UP000242246">
    <property type="component" value="Unassembled WGS sequence"/>
</dbReference>
<dbReference type="InterPro" id="IPR036388">
    <property type="entry name" value="WH-like_DNA-bd_sf"/>
</dbReference>
<gene>
    <name evidence="2" type="ORF">RU87_GL001663</name>
</gene>
<feature type="domain" description="Transcription regulator PadR N-terminal" evidence="1">
    <location>
        <begin position="17"/>
        <end position="88"/>
    </location>
</feature>
<comment type="caution">
    <text evidence="2">The sequence shown here is derived from an EMBL/GenBank/DDBJ whole genome shotgun (WGS) entry which is preliminary data.</text>
</comment>
<dbReference type="Gene3D" id="1.10.10.10">
    <property type="entry name" value="Winged helix-like DNA-binding domain superfamily/Winged helix DNA-binding domain"/>
    <property type="match status" value="1"/>
</dbReference>
<accession>A0A2A5RZ29</accession>
<dbReference type="STRING" id="1348632.GCA_001591745_01205"/>
<dbReference type="SUPFAM" id="SSF46785">
    <property type="entry name" value="Winged helix' DNA-binding domain"/>
    <property type="match status" value="1"/>
</dbReference>
<reference evidence="2 3" key="1">
    <citation type="submission" date="2014-12" db="EMBL/GenBank/DDBJ databases">
        <title>Draft genome sequences of 10 type strains of Lactococcus.</title>
        <authorList>
            <person name="Sun Z."/>
            <person name="Zhong Z."/>
            <person name="Liu W."/>
            <person name="Zhang W."/>
            <person name="Zhang H."/>
        </authorList>
    </citation>
    <scope>NUCLEOTIDE SEQUENCE [LARGE SCALE GENOMIC DNA]</scope>
    <source>
        <strain evidence="2 3">DSM 20686</strain>
    </source>
</reference>
<dbReference type="PANTHER" id="PTHR33169">
    <property type="entry name" value="PADR-FAMILY TRANSCRIPTIONAL REGULATOR"/>
    <property type="match status" value="1"/>
</dbReference>
<dbReference type="InterPro" id="IPR036390">
    <property type="entry name" value="WH_DNA-bd_sf"/>
</dbReference>
<evidence type="ECO:0000313" key="3">
    <source>
        <dbReference type="Proteomes" id="UP000242246"/>
    </source>
</evidence>